<dbReference type="Gene3D" id="1.25.40.20">
    <property type="entry name" value="Ankyrin repeat-containing domain"/>
    <property type="match status" value="1"/>
</dbReference>
<dbReference type="GO" id="GO:0005789">
    <property type="term" value="C:endoplasmic reticulum membrane"/>
    <property type="evidence" value="ECO:0007669"/>
    <property type="project" value="UniProtKB-SubCell"/>
</dbReference>
<feature type="region of interest" description="Disordered" evidence="9">
    <location>
        <begin position="472"/>
        <end position="504"/>
    </location>
</feature>
<reference evidence="12" key="1">
    <citation type="submission" date="2014-09" db="EMBL/GenBank/DDBJ databases">
        <authorList>
            <person name="Sharma Rahul"/>
            <person name="Thines Marco"/>
        </authorList>
    </citation>
    <scope>NUCLEOTIDE SEQUENCE [LARGE SCALE GENOMIC DNA]</scope>
</reference>
<evidence type="ECO:0000256" key="7">
    <source>
        <dbReference type="ARBA" id="ARBA00037107"/>
    </source>
</evidence>
<keyword evidence="4 8" id="KW-0040">ANK repeat</keyword>
<keyword evidence="5" id="KW-0472">Membrane</keyword>
<comment type="function">
    <text evidence="7">Acts as a molecular chaperone for G protein-coupled receptors, regulating their biogenesis and exit from the ER.</text>
</comment>
<dbReference type="InterPro" id="IPR036598">
    <property type="entry name" value="GOLD_dom_sf"/>
</dbReference>
<evidence type="ECO:0000259" key="10">
    <source>
        <dbReference type="Pfam" id="PF11904"/>
    </source>
</evidence>
<evidence type="ECO:0000313" key="11">
    <source>
        <dbReference type="EMBL" id="CEG47157.1"/>
    </source>
</evidence>
<evidence type="ECO:0000256" key="9">
    <source>
        <dbReference type="SAM" id="MobiDB-lite"/>
    </source>
</evidence>
<evidence type="ECO:0000256" key="1">
    <source>
        <dbReference type="ARBA" id="ARBA00004586"/>
    </source>
</evidence>
<dbReference type="InterPro" id="IPR021832">
    <property type="entry name" value="ANKRD13"/>
</dbReference>
<accession>A0A0P1AYJ2</accession>
<keyword evidence="3" id="KW-0256">Endoplasmic reticulum</keyword>
<dbReference type="OMA" id="CNREERI"/>
<dbReference type="PANTHER" id="PTHR12447:SF25">
    <property type="entry name" value="ANKYRIN REPEAT DOMAIN-CONTAINING PROTEIN 13C"/>
    <property type="match status" value="1"/>
</dbReference>
<evidence type="ECO:0000256" key="6">
    <source>
        <dbReference type="ARBA" id="ARBA00023186"/>
    </source>
</evidence>
<dbReference type="Proteomes" id="UP000054928">
    <property type="component" value="Unassembled WGS sequence"/>
</dbReference>
<keyword evidence="12" id="KW-1185">Reference proteome</keyword>
<keyword evidence="2" id="KW-0677">Repeat</keyword>
<feature type="compositionally biased region" description="Low complexity" evidence="9">
    <location>
        <begin position="345"/>
        <end position="362"/>
    </location>
</feature>
<protein>
    <submittedName>
        <fullName evidence="11">Ankyrin repeat protein</fullName>
    </submittedName>
</protein>
<dbReference type="EMBL" id="CCYD01002371">
    <property type="protein sequence ID" value="CEG47157.1"/>
    <property type="molecule type" value="Genomic_DNA"/>
</dbReference>
<dbReference type="AlphaFoldDB" id="A0A0P1AYJ2"/>
<evidence type="ECO:0000256" key="4">
    <source>
        <dbReference type="ARBA" id="ARBA00023043"/>
    </source>
</evidence>
<keyword evidence="6" id="KW-0143">Chaperone</keyword>
<feature type="domain" description="Ankyrin repeat" evidence="10">
    <location>
        <begin position="174"/>
        <end position="359"/>
    </location>
</feature>
<organism evidence="11 12">
    <name type="scientific">Plasmopara halstedii</name>
    <name type="common">Downy mildew of sunflower</name>
    <dbReference type="NCBI Taxonomy" id="4781"/>
    <lineage>
        <taxon>Eukaryota</taxon>
        <taxon>Sar</taxon>
        <taxon>Stramenopiles</taxon>
        <taxon>Oomycota</taxon>
        <taxon>Peronosporomycetes</taxon>
        <taxon>Peronosporales</taxon>
        <taxon>Peronosporaceae</taxon>
        <taxon>Plasmopara</taxon>
    </lineage>
</organism>
<dbReference type="InterPro" id="IPR002110">
    <property type="entry name" value="Ankyrin_rpt"/>
</dbReference>
<evidence type="ECO:0000256" key="3">
    <source>
        <dbReference type="ARBA" id="ARBA00022824"/>
    </source>
</evidence>
<dbReference type="Pfam" id="PF00023">
    <property type="entry name" value="Ank"/>
    <property type="match status" value="1"/>
</dbReference>
<evidence type="ECO:0000256" key="5">
    <source>
        <dbReference type="ARBA" id="ARBA00023136"/>
    </source>
</evidence>
<dbReference type="RefSeq" id="XP_024583526.1">
    <property type="nucleotide sequence ID" value="XM_024718093.1"/>
</dbReference>
<dbReference type="STRING" id="4781.A0A0P1AYJ2"/>
<dbReference type="InterPro" id="IPR036770">
    <property type="entry name" value="Ankyrin_rpt-contain_sf"/>
</dbReference>
<dbReference type="PANTHER" id="PTHR12447">
    <property type="entry name" value="ANKYRIN REPEAT DOMAIN-CONTAINING PROTEIN 13"/>
    <property type="match status" value="1"/>
</dbReference>
<dbReference type="SUPFAM" id="SSF101576">
    <property type="entry name" value="Supernatant protein factor (SPF), C-terminal domain"/>
    <property type="match status" value="1"/>
</dbReference>
<sequence>MSLLMRPPPLHVAVWEGDIELVRNLLDDVCPVSEQSVDSSKAEALKNLLELKDVRGNSALHLAVRIVQPHQQAIVKLLLERDASVASRNIDGWSCAHDAALCDDEFMLAQVYLQGEKQVIKALEATQETSMQALEKLPDFEAEIFIEAHSWVPIVSSVLPSDTIKIWKRGSQLRIDSTLKGLDGIKWKKGQLSQIYLGRHGGDRAGHVIVMDHHNKVFYDVFQAMHNSSVGNMDMALHVMLTTAMSSSKMDVAHLEFVKQKEVKAGENIDESKKKSRSKLRNCPWPGTTYKMQNVSMEAQFRPAVSLNRKMKRFSSEKDTPFDEVQQLVQHLYSSVPYAKENKGSKSQQKDCSSCSSDGSASDDIAGNTIQLKKGRKVEMHLDVIAGDSIRWEFTGKSSDFCFSATYFHEDQLETICRSDGVKNATIVGAFEVEHTGSFVLRWKNTQKGFKFDRSGIEITYDVVHTRPADLDPSVNAVSTSTSTSLEVKEDKDESNSRSHSATKLSDEQKCDFFRQHNHSPNPSTVTTSFVEYFMLDAQEPEDSRQDGAKNKRTLMSKLFEDKTQQQQTAIDSLPKTSEVVKAFGMKNTFRSLTLVPAARRVRKKFEAKVVMSESFPIQPRDFFPVIELLSTTGEHMKNLEEFFRVKLPPGFPVKFELPMMFTIRVAYTFNKITLSSNIDPEIFKIPSNYQEVFTLDEMMSGSTSILSQAVYYVGRQAKPVTTMETCLYICLIAPFASHEAAHILSPRLLLSQ</sequence>
<feature type="region of interest" description="Disordered" evidence="9">
    <location>
        <begin position="340"/>
        <end position="362"/>
    </location>
</feature>
<dbReference type="GeneID" id="36398862"/>
<dbReference type="InterPro" id="IPR055285">
    <property type="entry name" value="ANKRD13_C"/>
</dbReference>
<feature type="repeat" description="ANK" evidence="8">
    <location>
        <begin position="55"/>
        <end position="90"/>
    </location>
</feature>
<proteinExistence type="predicted"/>
<dbReference type="PROSITE" id="PS50297">
    <property type="entry name" value="ANK_REP_REGION"/>
    <property type="match status" value="1"/>
</dbReference>
<comment type="subcellular location">
    <subcellularLocation>
        <location evidence="1">Endoplasmic reticulum membrane</location>
    </subcellularLocation>
</comment>
<evidence type="ECO:0000256" key="8">
    <source>
        <dbReference type="PROSITE-ProRule" id="PRU00023"/>
    </source>
</evidence>
<dbReference type="Gene3D" id="2.60.120.680">
    <property type="entry name" value="GOLD domain"/>
    <property type="match status" value="1"/>
</dbReference>
<evidence type="ECO:0000256" key="2">
    <source>
        <dbReference type="ARBA" id="ARBA00022737"/>
    </source>
</evidence>
<feature type="domain" description="Ankyrin repeat" evidence="10">
    <location>
        <begin position="497"/>
        <end position="676"/>
    </location>
</feature>
<feature type="compositionally biased region" description="Basic and acidic residues" evidence="9">
    <location>
        <begin position="487"/>
        <end position="497"/>
    </location>
</feature>
<dbReference type="PROSITE" id="PS50088">
    <property type="entry name" value="ANK_REPEAT"/>
    <property type="match status" value="1"/>
</dbReference>
<evidence type="ECO:0000313" key="12">
    <source>
        <dbReference type="Proteomes" id="UP000054928"/>
    </source>
</evidence>
<name>A0A0P1AYJ2_PLAHL</name>
<dbReference type="SUPFAM" id="SSF48403">
    <property type="entry name" value="Ankyrin repeat"/>
    <property type="match status" value="1"/>
</dbReference>
<dbReference type="OrthoDB" id="1585644at2759"/>
<dbReference type="SMART" id="SM00248">
    <property type="entry name" value="ANK"/>
    <property type="match status" value="2"/>
</dbReference>
<dbReference type="Pfam" id="PF11904">
    <property type="entry name" value="ANKRD13_C"/>
    <property type="match status" value="2"/>
</dbReference>